<dbReference type="STRING" id="330214.NIDE3374"/>
<dbReference type="HOGENOM" id="CLU_721425_0_0_0"/>
<keyword evidence="1" id="KW-0472">Membrane</keyword>
<evidence type="ECO:0000256" key="1">
    <source>
        <dbReference type="SAM" id="Phobius"/>
    </source>
</evidence>
<dbReference type="eggNOG" id="ENOG502Z88D">
    <property type="taxonomic scope" value="Bacteria"/>
</dbReference>
<feature type="transmembrane region" description="Helical" evidence="1">
    <location>
        <begin position="248"/>
        <end position="265"/>
    </location>
</feature>
<dbReference type="OrthoDB" id="9769532at2"/>
<evidence type="ECO:0000313" key="3">
    <source>
        <dbReference type="Proteomes" id="UP000001660"/>
    </source>
</evidence>
<feature type="transmembrane region" description="Helical" evidence="1">
    <location>
        <begin position="127"/>
        <end position="146"/>
    </location>
</feature>
<protein>
    <recommendedName>
        <fullName evidence="4">Mechanosensitive ion channel protein MscS</fullName>
    </recommendedName>
</protein>
<accession>D8PIH3</accession>
<feature type="transmembrane region" description="Helical" evidence="1">
    <location>
        <begin position="166"/>
        <end position="184"/>
    </location>
</feature>
<evidence type="ECO:0008006" key="4">
    <source>
        <dbReference type="Google" id="ProtNLM"/>
    </source>
</evidence>
<organism evidence="2 3">
    <name type="scientific">Nitrospira defluvii</name>
    <dbReference type="NCBI Taxonomy" id="330214"/>
    <lineage>
        <taxon>Bacteria</taxon>
        <taxon>Pseudomonadati</taxon>
        <taxon>Nitrospirota</taxon>
        <taxon>Nitrospiria</taxon>
        <taxon>Nitrospirales</taxon>
        <taxon>Nitrospiraceae</taxon>
        <taxon>Nitrospira</taxon>
    </lineage>
</organism>
<feature type="transmembrane region" description="Helical" evidence="1">
    <location>
        <begin position="271"/>
        <end position="290"/>
    </location>
</feature>
<gene>
    <name evidence="2" type="ORF">NIDE3374</name>
</gene>
<reference evidence="2" key="2">
    <citation type="submission" date="2010-03" db="EMBL/GenBank/DDBJ databases">
        <authorList>
            <person name="Genoscope - CEA"/>
        </authorList>
    </citation>
    <scope>NUCLEOTIDE SEQUENCE</scope>
</reference>
<keyword evidence="1" id="KW-0812">Transmembrane</keyword>
<feature type="transmembrane region" description="Helical" evidence="1">
    <location>
        <begin position="103"/>
        <end position="121"/>
    </location>
</feature>
<keyword evidence="3" id="KW-1185">Reference proteome</keyword>
<sequence length="401" mass="45431">MRSRWVILSWALALGAGLPLLGVWLAGKPVAAYLEFPPTTQVVAHEPFSWPVFIGLAVVIAGMLAPFVMCMRRASSLAAGSTADPNHAARLALRERCASLGRFPWWGWLALFWTMGWWFLAWTRFEWMHPLQAHTFAPLWLGYIVLVNGMTCRRTGHCMLLHRPRYFLSLFPLSAAFWWFFEYLNRFVQNWHYAGGGELTEWEYLVRATLPFATVLPTVLGTAECLTASPRCSAGLDRFVTIEFKNRMTWGWVLLISSAIGLVGLGLWPDYLFSLVWVAPLLLITSLQLIRDEPTIFSETVYGDWRTLSTAALAALICGCFWEMWNFYSLARWEYAVPFVQGFKLFEMPLLGYAGYLPFGLECLAVADLCLSRKFSGGVAYYRAVEGATDLAQRKPTVAER</sequence>
<name>D8PIH3_9BACT</name>
<feature type="transmembrane region" description="Helical" evidence="1">
    <location>
        <begin position="48"/>
        <end position="68"/>
    </location>
</feature>
<dbReference type="Proteomes" id="UP000001660">
    <property type="component" value="Chromosome"/>
</dbReference>
<dbReference type="AlphaFoldDB" id="D8PIH3"/>
<keyword evidence="1" id="KW-1133">Transmembrane helix</keyword>
<evidence type="ECO:0000313" key="2">
    <source>
        <dbReference type="EMBL" id="CBK43060.1"/>
    </source>
</evidence>
<reference evidence="2" key="1">
    <citation type="journal article" date="2010" name="Proc. Natl. Acad. Sci. U.S.A.">
        <title>A Nitrospira metagenome illuminates the physiology and evolution of globally important nitrite-oxidizing bacteria.</title>
        <authorList>
            <person name="Lucker S."/>
            <person name="Wagner M."/>
            <person name="Maixner F."/>
            <person name="Pelletier E."/>
            <person name="Koch H."/>
            <person name="Vacherie B."/>
            <person name="Rattei T."/>
            <person name="Sinninghe Damste J."/>
            <person name="Spieck E."/>
            <person name="Le Paslier D."/>
            <person name="Daims H."/>
        </authorList>
    </citation>
    <scope>NUCLEOTIDE SEQUENCE [LARGE SCALE GENOMIC DNA]</scope>
</reference>
<dbReference type="EMBL" id="FP929003">
    <property type="protein sequence ID" value="CBK43060.1"/>
    <property type="molecule type" value="Genomic_DNA"/>
</dbReference>
<dbReference type="KEGG" id="nde:NIDE3374"/>
<feature type="transmembrane region" description="Helical" evidence="1">
    <location>
        <begin position="311"/>
        <end position="330"/>
    </location>
</feature>
<proteinExistence type="predicted"/>